<dbReference type="SMR" id="A0A1I7RWY2"/>
<accession>A0A1I7RWY2</accession>
<keyword evidence="4" id="KW-1185">Reference proteome</keyword>
<dbReference type="Proteomes" id="UP000659654">
    <property type="component" value="Unassembled WGS sequence"/>
</dbReference>
<dbReference type="eggNOG" id="KOG1565">
    <property type="taxonomic scope" value="Eukaryota"/>
</dbReference>
<sequence>MRLHEVLSIVTVILAIVNGQGNSVIDGNKCDINIKKVGVNPSRTSLLVLDNQNQVFQFDLASRKLVSKQQLDLVFPNAPRNVDLIVSNQNTLSLLDSRTFYSYSQAETGLYSASGTSNLHSRVVFYPDSAIILNSDDVILINGGVYAHYNLAENSPKILRNRDIEYPHLPEGNFTALPFDDQPDQRDLFVFYGQKMAEYNLNEKLRKNERNFEEIFSC</sequence>
<evidence type="ECO:0000313" key="4">
    <source>
        <dbReference type="Proteomes" id="UP000659654"/>
    </source>
</evidence>
<evidence type="ECO:0000313" key="5">
    <source>
        <dbReference type="WBParaSite" id="BXY_0524500.1"/>
    </source>
</evidence>
<reference evidence="5" key="1">
    <citation type="submission" date="2016-11" db="UniProtKB">
        <authorList>
            <consortium name="WormBaseParasite"/>
        </authorList>
    </citation>
    <scope>IDENTIFICATION</scope>
</reference>
<dbReference type="EMBL" id="CAJFDI010000005">
    <property type="protein sequence ID" value="CAD5230280.1"/>
    <property type="molecule type" value="Genomic_DNA"/>
</dbReference>
<evidence type="ECO:0000313" key="2">
    <source>
        <dbReference type="EMBL" id="CAD5230280.1"/>
    </source>
</evidence>
<feature type="chain" id="PRO_5035399593" evidence="1">
    <location>
        <begin position="20"/>
        <end position="218"/>
    </location>
</feature>
<dbReference type="EMBL" id="CAJFCV020000005">
    <property type="protein sequence ID" value="CAG9121197.1"/>
    <property type="molecule type" value="Genomic_DNA"/>
</dbReference>
<proteinExistence type="predicted"/>
<evidence type="ECO:0000256" key="1">
    <source>
        <dbReference type="SAM" id="SignalP"/>
    </source>
</evidence>
<dbReference type="Gene3D" id="2.110.10.10">
    <property type="entry name" value="Hemopexin-like domain"/>
    <property type="match status" value="1"/>
</dbReference>
<feature type="signal peptide" evidence="1">
    <location>
        <begin position="1"/>
        <end position="19"/>
    </location>
</feature>
<dbReference type="InterPro" id="IPR036375">
    <property type="entry name" value="Hemopexin-like_dom_sf"/>
</dbReference>
<protein>
    <submittedName>
        <fullName evidence="2">(pine wood nematode) hypothetical protein</fullName>
    </submittedName>
</protein>
<organism evidence="3 5">
    <name type="scientific">Bursaphelenchus xylophilus</name>
    <name type="common">Pinewood nematode worm</name>
    <name type="synonym">Aphelenchoides xylophilus</name>
    <dbReference type="NCBI Taxonomy" id="6326"/>
    <lineage>
        <taxon>Eukaryota</taxon>
        <taxon>Metazoa</taxon>
        <taxon>Ecdysozoa</taxon>
        <taxon>Nematoda</taxon>
        <taxon>Chromadorea</taxon>
        <taxon>Rhabditida</taxon>
        <taxon>Tylenchina</taxon>
        <taxon>Tylenchomorpha</taxon>
        <taxon>Aphelenchoidea</taxon>
        <taxon>Aphelenchoididae</taxon>
        <taxon>Bursaphelenchus</taxon>
    </lineage>
</organism>
<evidence type="ECO:0000313" key="3">
    <source>
        <dbReference type="Proteomes" id="UP000095284"/>
    </source>
</evidence>
<keyword evidence="1" id="KW-0732">Signal</keyword>
<dbReference type="AlphaFoldDB" id="A0A1I7RWY2"/>
<gene>
    <name evidence="2" type="ORF">BXYJ_LOCUS10908</name>
</gene>
<dbReference type="WBParaSite" id="BXY_0524500.1">
    <property type="protein sequence ID" value="BXY_0524500.1"/>
    <property type="gene ID" value="BXY_0524500"/>
</dbReference>
<dbReference type="Proteomes" id="UP000582659">
    <property type="component" value="Unassembled WGS sequence"/>
</dbReference>
<name>A0A1I7RWY2_BURXY</name>
<reference evidence="2" key="2">
    <citation type="submission" date="2020-09" db="EMBL/GenBank/DDBJ databases">
        <authorList>
            <person name="Kikuchi T."/>
        </authorList>
    </citation>
    <scope>NUCLEOTIDE SEQUENCE</scope>
    <source>
        <strain evidence="2">Ka4C1</strain>
    </source>
</reference>
<dbReference type="OrthoDB" id="406838at2759"/>
<dbReference type="Proteomes" id="UP000095284">
    <property type="component" value="Unplaced"/>
</dbReference>